<feature type="domain" description="p53 DNA-binding" evidence="16">
    <location>
        <begin position="103"/>
        <end position="287"/>
    </location>
</feature>
<evidence type="ECO:0000259" key="17">
    <source>
        <dbReference type="Pfam" id="PF07647"/>
    </source>
</evidence>
<evidence type="ECO:0000259" key="16">
    <source>
        <dbReference type="Pfam" id="PF00870"/>
    </source>
</evidence>
<evidence type="ECO:0000256" key="12">
    <source>
        <dbReference type="PIRSR" id="PIRSR602117-1"/>
    </source>
</evidence>
<keyword evidence="3" id="KW-0053">Apoptosis</keyword>
<dbReference type="Gene3D" id="1.10.150.50">
    <property type="entry name" value="Transcription Factor, Ets-1"/>
    <property type="match status" value="1"/>
</dbReference>
<evidence type="ECO:0000313" key="19">
    <source>
        <dbReference type="EnsemblMetazoa" id="XP_011680931"/>
    </source>
</evidence>
<comment type="subcellular location">
    <subcellularLocation>
        <location evidence="1">Nucleus</location>
    </subcellularLocation>
</comment>
<accession>A0A7M7HPY6</accession>
<dbReference type="Gene3D" id="4.10.170.10">
    <property type="entry name" value="p53-like tetramerisation domain"/>
    <property type="match status" value="1"/>
</dbReference>
<dbReference type="InterPro" id="IPR008967">
    <property type="entry name" value="p53-like_TF_DNA-bd_sf"/>
</dbReference>
<evidence type="ECO:0000256" key="11">
    <source>
        <dbReference type="ARBA" id="ARBA00023242"/>
    </source>
</evidence>
<dbReference type="EnsemblMetazoa" id="XM_011682629">
    <property type="protein sequence ID" value="XP_011680931"/>
    <property type="gene ID" value="LOC756859"/>
</dbReference>
<dbReference type="GO" id="GO:0003700">
    <property type="term" value="F:DNA-binding transcription factor activity"/>
    <property type="evidence" value="ECO:0007669"/>
    <property type="project" value="InterPro"/>
</dbReference>
<dbReference type="PANTHER" id="PTHR11447">
    <property type="entry name" value="CELLULAR TUMOR ANTIGEN P53"/>
    <property type="match status" value="1"/>
</dbReference>
<dbReference type="InterPro" id="IPR001660">
    <property type="entry name" value="SAM"/>
</dbReference>
<dbReference type="CDD" id="cd08367">
    <property type="entry name" value="P53"/>
    <property type="match status" value="1"/>
</dbReference>
<name>A0A7M7HPY6_STRPU</name>
<dbReference type="InterPro" id="IPR002117">
    <property type="entry name" value="p53_tumour_suppressor"/>
</dbReference>
<feature type="binding site" evidence="12">
    <location>
        <position position="241"/>
    </location>
    <ligand>
        <name>Zn(2+)</name>
        <dbReference type="ChEBI" id="CHEBI:29105"/>
    </ligand>
</feature>
<evidence type="ECO:0000256" key="9">
    <source>
        <dbReference type="ARBA" id="ARBA00023159"/>
    </source>
</evidence>
<dbReference type="InterPro" id="IPR012346">
    <property type="entry name" value="p53/RUNT-type_TF_DNA-bd_sf"/>
</dbReference>
<feature type="domain" description="SAM" evidence="17">
    <location>
        <begin position="511"/>
        <end position="566"/>
    </location>
</feature>
<comment type="similarity">
    <text evidence="2">Belongs to the p53 family.</text>
</comment>
<dbReference type="PANTHER" id="PTHR11447:SF16">
    <property type="entry name" value="P53 PROTEIN LONG FORM VARIANT 1"/>
    <property type="match status" value="1"/>
</dbReference>
<dbReference type="GeneID" id="756859"/>
<keyword evidence="10" id="KW-0804">Transcription</keyword>
<feature type="binding site" evidence="12">
    <location>
        <position position="179"/>
    </location>
    <ligand>
        <name>Zn(2+)</name>
        <dbReference type="ChEBI" id="CHEBI:29105"/>
    </ligand>
</feature>
<keyword evidence="5 12" id="KW-0862">Zinc</keyword>
<evidence type="ECO:0000256" key="5">
    <source>
        <dbReference type="ARBA" id="ARBA00022833"/>
    </source>
</evidence>
<evidence type="ECO:0000256" key="8">
    <source>
        <dbReference type="ARBA" id="ARBA00023125"/>
    </source>
</evidence>
<dbReference type="Proteomes" id="UP000007110">
    <property type="component" value="Unassembled WGS sequence"/>
</dbReference>
<dbReference type="PRINTS" id="PR00386">
    <property type="entry name" value="P53SUPPRESSR"/>
</dbReference>
<comment type="cofactor">
    <cofactor evidence="12">
        <name>Zn(2+)</name>
        <dbReference type="ChEBI" id="CHEBI:29105"/>
    </cofactor>
    <text evidence="12">Binds 1 zinc ion per subunit.</text>
</comment>
<feature type="compositionally biased region" description="Low complexity" evidence="15">
    <location>
        <begin position="416"/>
        <end position="442"/>
    </location>
</feature>
<dbReference type="GO" id="GO:0046872">
    <property type="term" value="F:metal ion binding"/>
    <property type="evidence" value="ECO:0007669"/>
    <property type="project" value="UniProtKB-KW"/>
</dbReference>
<feature type="binding site" evidence="12">
    <location>
        <position position="182"/>
    </location>
    <ligand>
        <name>Zn(2+)</name>
        <dbReference type="ChEBI" id="CHEBI:29105"/>
    </ligand>
</feature>
<dbReference type="InterPro" id="IPR011615">
    <property type="entry name" value="p53_DNA-bd"/>
</dbReference>
<evidence type="ECO:0000256" key="6">
    <source>
        <dbReference type="ARBA" id="ARBA00022843"/>
    </source>
</evidence>
<dbReference type="SUPFAM" id="SSF47769">
    <property type="entry name" value="SAM/Pointed domain"/>
    <property type="match status" value="1"/>
</dbReference>
<organism evidence="19 20">
    <name type="scientific">Strongylocentrotus purpuratus</name>
    <name type="common">Purple sea urchin</name>
    <dbReference type="NCBI Taxonomy" id="7668"/>
    <lineage>
        <taxon>Eukaryota</taxon>
        <taxon>Metazoa</taxon>
        <taxon>Echinodermata</taxon>
        <taxon>Eleutherozoa</taxon>
        <taxon>Echinozoa</taxon>
        <taxon>Echinoidea</taxon>
        <taxon>Euechinoidea</taxon>
        <taxon>Echinacea</taxon>
        <taxon>Camarodonta</taxon>
        <taxon>Echinidea</taxon>
        <taxon>Strongylocentrotidae</taxon>
        <taxon>Strongylocentrotus</taxon>
    </lineage>
</organism>
<proteinExistence type="inferred from homology"/>
<feature type="region of interest" description="Disordered" evidence="15">
    <location>
        <begin position="573"/>
        <end position="593"/>
    </location>
</feature>
<keyword evidence="11" id="KW-0539">Nucleus</keyword>
<evidence type="ECO:0000256" key="7">
    <source>
        <dbReference type="ARBA" id="ARBA00023015"/>
    </source>
</evidence>
<sequence>MALTQALVEVDDDGHERVCGYVVTDPPEVKGDNEDKYLLVVPDDPRFLDQLNSALPPQAGTDQTPGHNMPSSTGYASATEPATSPPPSFSPPPNNQQLPSNVEYPGDYAFEINLGQPTSQAAKSVSWTYSPTLKKLFVDRDKPCPIQFKTTSAPPPNCFIRVLPIFKQAENLAEVVSRCPNHVGSPQDYSKDHLVLCSDPATMYYTDLQSARHSLVVPYTVPQVGTEFSKYLFTFKCFISCVGGLNRRKIQLVFTLENETGSILGRQVLDVRVCACPGRDRKTEEKSFEKSKAPQKKPLKRGPSKVTSVVGLTSFSKKAKKDEETFLIEVQGREKYELLMKIKESLDLMDCVAPNQISQYRQQQAQQQMRLNNHLPNGVPNLPRVSSFQSTPPPSTSQGNTFHPTLALNSTPPLNHAPSLNHSSPPLLNHSHSYQQQQTLQQPFTNLEPYPPSTSTSLERRNTMPCKDEADGPNMMEVDAIPTSQGFPVTRDLTLPNPCHTQNISPSQDPSIDCFLKRLGLRQHSDIFTQKNVHTVDQLEEINMEDLSSIPHQQREILWKAILELKGGLQLNHTPTMNRGNSSASTTSIHSSGGSMVGNQVYRATRFTLKQTLSFKVEKEDD</sequence>
<keyword evidence="7" id="KW-0805">Transcription regulation</keyword>
<evidence type="ECO:0008006" key="21">
    <source>
        <dbReference type="Google" id="ProtNLM"/>
    </source>
</evidence>
<keyword evidence="20" id="KW-1185">Reference proteome</keyword>
<dbReference type="SUPFAM" id="SSF47719">
    <property type="entry name" value="p53 tetramerization domain"/>
    <property type="match status" value="1"/>
</dbReference>
<dbReference type="SUPFAM" id="SSF49417">
    <property type="entry name" value="p53-like transcription factors"/>
    <property type="match status" value="1"/>
</dbReference>
<keyword evidence="6" id="KW-0832">Ubl conjugation</keyword>
<feature type="cross-link" description="Glycyl lysine isopeptide (Lys-Gly) (interchain with G-Cter in ubiquitin)" evidence="14">
    <location>
        <position position="290"/>
    </location>
</feature>
<reference evidence="20" key="1">
    <citation type="submission" date="2015-02" db="EMBL/GenBank/DDBJ databases">
        <title>Genome sequencing for Strongylocentrotus purpuratus.</title>
        <authorList>
            <person name="Murali S."/>
            <person name="Liu Y."/>
            <person name="Vee V."/>
            <person name="English A."/>
            <person name="Wang M."/>
            <person name="Skinner E."/>
            <person name="Han Y."/>
            <person name="Muzny D.M."/>
            <person name="Worley K.C."/>
            <person name="Gibbs R.A."/>
        </authorList>
    </citation>
    <scope>NUCLEOTIDE SEQUENCE</scope>
</reference>
<dbReference type="InterPro" id="IPR010991">
    <property type="entry name" value="p53_tetrameristn"/>
</dbReference>
<dbReference type="Pfam" id="PF00870">
    <property type="entry name" value="P53"/>
    <property type="match status" value="1"/>
</dbReference>
<evidence type="ECO:0000256" key="14">
    <source>
        <dbReference type="PIRSR" id="PIRSR602117-3"/>
    </source>
</evidence>
<evidence type="ECO:0000256" key="13">
    <source>
        <dbReference type="PIRSR" id="PIRSR602117-2"/>
    </source>
</evidence>
<dbReference type="InterPro" id="IPR036674">
    <property type="entry name" value="p53_tetramer_sf"/>
</dbReference>
<dbReference type="Gene3D" id="2.60.40.720">
    <property type="match status" value="1"/>
</dbReference>
<keyword evidence="8" id="KW-0238">DNA-binding</keyword>
<dbReference type="GO" id="GO:0000976">
    <property type="term" value="F:transcription cis-regulatory region binding"/>
    <property type="evidence" value="ECO:0007669"/>
    <property type="project" value="InterPro"/>
</dbReference>
<evidence type="ECO:0000256" key="2">
    <source>
        <dbReference type="ARBA" id="ARBA00006167"/>
    </source>
</evidence>
<feature type="site" description="Interaction with DNA" evidence="13">
    <location>
        <position position="123"/>
    </location>
</feature>
<dbReference type="AlphaFoldDB" id="A0A7M7HPY6"/>
<keyword evidence="4 12" id="KW-0479">Metal-binding</keyword>
<keyword evidence="9" id="KW-0010">Activator</keyword>
<feature type="compositionally biased region" description="Low complexity" evidence="15">
    <location>
        <begin position="582"/>
        <end position="593"/>
    </location>
</feature>
<dbReference type="GO" id="GO:0051262">
    <property type="term" value="P:protein tetramerization"/>
    <property type="evidence" value="ECO:0007669"/>
    <property type="project" value="InterPro"/>
</dbReference>
<reference evidence="19" key="2">
    <citation type="submission" date="2021-01" db="UniProtKB">
        <authorList>
            <consortium name="EnsemblMetazoa"/>
        </authorList>
    </citation>
    <scope>IDENTIFICATION</scope>
</reference>
<dbReference type="GO" id="GO:0005634">
    <property type="term" value="C:nucleus"/>
    <property type="evidence" value="ECO:0007669"/>
    <property type="project" value="UniProtKB-SubCell"/>
</dbReference>
<evidence type="ECO:0000259" key="18">
    <source>
        <dbReference type="Pfam" id="PF07710"/>
    </source>
</evidence>
<dbReference type="OrthoDB" id="5915660at2759"/>
<feature type="compositionally biased region" description="Basic residues" evidence="15">
    <location>
        <begin position="293"/>
        <end position="303"/>
    </location>
</feature>
<evidence type="ECO:0000256" key="10">
    <source>
        <dbReference type="ARBA" id="ARBA00023163"/>
    </source>
</evidence>
<dbReference type="RefSeq" id="XP_011680931.1">
    <property type="nucleotide sequence ID" value="XM_011682629.2"/>
</dbReference>
<feature type="compositionally biased region" description="Pro residues" evidence="15">
    <location>
        <begin position="83"/>
        <end position="94"/>
    </location>
</feature>
<evidence type="ECO:0000256" key="3">
    <source>
        <dbReference type="ARBA" id="ARBA00022703"/>
    </source>
</evidence>
<dbReference type="InterPro" id="IPR013761">
    <property type="entry name" value="SAM/pointed_sf"/>
</dbReference>
<evidence type="ECO:0000256" key="1">
    <source>
        <dbReference type="ARBA" id="ARBA00004123"/>
    </source>
</evidence>
<feature type="region of interest" description="Disordered" evidence="15">
    <location>
        <begin position="284"/>
        <end position="305"/>
    </location>
</feature>
<evidence type="ECO:0000256" key="4">
    <source>
        <dbReference type="ARBA" id="ARBA00022723"/>
    </source>
</evidence>
<dbReference type="Pfam" id="PF07710">
    <property type="entry name" value="P53_tetramer"/>
    <property type="match status" value="1"/>
</dbReference>
<protein>
    <recommendedName>
        <fullName evidence="21">Cellular tumor antigen p53</fullName>
    </recommendedName>
</protein>
<feature type="domain" description="p53 tetramerisation" evidence="18">
    <location>
        <begin position="317"/>
        <end position="353"/>
    </location>
</feature>
<evidence type="ECO:0000313" key="20">
    <source>
        <dbReference type="Proteomes" id="UP000007110"/>
    </source>
</evidence>
<feature type="compositionally biased region" description="Polar residues" evidence="15">
    <location>
        <begin position="50"/>
        <end position="76"/>
    </location>
</feature>
<feature type="binding site" evidence="12">
    <location>
        <position position="237"/>
    </location>
    <ligand>
        <name>Zn(2+)</name>
        <dbReference type="ChEBI" id="CHEBI:29105"/>
    </ligand>
</feature>
<feature type="region of interest" description="Disordered" evidence="15">
    <location>
        <begin position="373"/>
        <end position="474"/>
    </location>
</feature>
<feature type="region of interest" description="Disordered" evidence="15">
    <location>
        <begin position="48"/>
        <end position="103"/>
    </location>
</feature>
<feature type="compositionally biased region" description="Polar residues" evidence="15">
    <location>
        <begin position="399"/>
        <end position="413"/>
    </location>
</feature>
<dbReference type="GO" id="GO:0006915">
    <property type="term" value="P:apoptotic process"/>
    <property type="evidence" value="ECO:0007669"/>
    <property type="project" value="UniProtKB-KW"/>
</dbReference>
<dbReference type="Pfam" id="PF07647">
    <property type="entry name" value="SAM_2"/>
    <property type="match status" value="1"/>
</dbReference>
<evidence type="ECO:0000256" key="15">
    <source>
        <dbReference type="SAM" id="MobiDB-lite"/>
    </source>
</evidence>
<feature type="compositionally biased region" description="Basic and acidic residues" evidence="15">
    <location>
        <begin position="458"/>
        <end position="470"/>
    </location>
</feature>